<sequence>MVTVENYIRICHPHRVHTLCTPGKARVVLLFLGIFAIFCYNFPLWTTYSKVNLNKSQCSLVPEFSRFNEGLTYFDTALTLAVPSVLVFLFMCGIFSSLLAAYRRNRRMKKLGRQRHIHFFCLSPYGRVTAMLLAVSITFIALHTPSHAIRLRLLIGTLLKQEPNHYMPALRLQRLFELLYYTNFATNCVTYLIFGKAFRDLYRRFYCFCCCK</sequence>
<proteinExistence type="predicted"/>
<evidence type="ECO:0000256" key="1">
    <source>
        <dbReference type="ARBA" id="ARBA00004370"/>
    </source>
</evidence>
<name>A0AAV2ILE5_LYMST</name>
<feature type="transmembrane region" description="Helical" evidence="5">
    <location>
        <begin position="80"/>
        <end position="102"/>
    </location>
</feature>
<evidence type="ECO:0000313" key="8">
    <source>
        <dbReference type="Proteomes" id="UP001497497"/>
    </source>
</evidence>
<organism evidence="7 8">
    <name type="scientific">Lymnaea stagnalis</name>
    <name type="common">Great pond snail</name>
    <name type="synonym">Helix stagnalis</name>
    <dbReference type="NCBI Taxonomy" id="6523"/>
    <lineage>
        <taxon>Eukaryota</taxon>
        <taxon>Metazoa</taxon>
        <taxon>Spiralia</taxon>
        <taxon>Lophotrochozoa</taxon>
        <taxon>Mollusca</taxon>
        <taxon>Gastropoda</taxon>
        <taxon>Heterobranchia</taxon>
        <taxon>Euthyneura</taxon>
        <taxon>Panpulmonata</taxon>
        <taxon>Hygrophila</taxon>
        <taxon>Lymnaeoidea</taxon>
        <taxon>Lymnaeidae</taxon>
        <taxon>Lymnaea</taxon>
    </lineage>
</organism>
<feature type="transmembrane region" description="Helical" evidence="5">
    <location>
        <begin position="27"/>
        <end position="45"/>
    </location>
</feature>
<comment type="caution">
    <text evidence="7">The sequence shown here is derived from an EMBL/GenBank/DDBJ whole genome shotgun (WGS) entry which is preliminary data.</text>
</comment>
<evidence type="ECO:0000256" key="4">
    <source>
        <dbReference type="ARBA" id="ARBA00023136"/>
    </source>
</evidence>
<dbReference type="InterPro" id="IPR000276">
    <property type="entry name" value="GPCR_Rhodpsn"/>
</dbReference>
<evidence type="ECO:0000259" key="6">
    <source>
        <dbReference type="PROSITE" id="PS50262"/>
    </source>
</evidence>
<evidence type="ECO:0000256" key="2">
    <source>
        <dbReference type="ARBA" id="ARBA00022692"/>
    </source>
</evidence>
<dbReference type="GO" id="GO:0016020">
    <property type="term" value="C:membrane"/>
    <property type="evidence" value="ECO:0007669"/>
    <property type="project" value="UniProtKB-SubCell"/>
</dbReference>
<keyword evidence="4 5" id="KW-0472">Membrane</keyword>
<dbReference type="Gene3D" id="1.20.1070.10">
    <property type="entry name" value="Rhodopsin 7-helix transmembrane proteins"/>
    <property type="match status" value="1"/>
</dbReference>
<feature type="transmembrane region" description="Helical" evidence="5">
    <location>
        <begin position="178"/>
        <end position="194"/>
    </location>
</feature>
<feature type="transmembrane region" description="Helical" evidence="5">
    <location>
        <begin position="122"/>
        <end position="142"/>
    </location>
</feature>
<dbReference type="InterPro" id="IPR017452">
    <property type="entry name" value="GPCR_Rhodpsn_7TM"/>
</dbReference>
<accession>A0AAV2ILE5</accession>
<dbReference type="SUPFAM" id="SSF81321">
    <property type="entry name" value="Family A G protein-coupled receptor-like"/>
    <property type="match status" value="1"/>
</dbReference>
<dbReference type="Pfam" id="PF00001">
    <property type="entry name" value="7tm_1"/>
    <property type="match status" value="1"/>
</dbReference>
<evidence type="ECO:0000256" key="5">
    <source>
        <dbReference type="SAM" id="Phobius"/>
    </source>
</evidence>
<feature type="non-terminal residue" evidence="7">
    <location>
        <position position="212"/>
    </location>
</feature>
<dbReference type="PANTHER" id="PTHR46641">
    <property type="entry name" value="FMRFAMIDE RECEPTOR-RELATED"/>
    <property type="match status" value="1"/>
</dbReference>
<comment type="subcellular location">
    <subcellularLocation>
        <location evidence="1">Membrane</location>
    </subcellularLocation>
</comment>
<protein>
    <recommendedName>
        <fullName evidence="6">G-protein coupled receptors family 1 profile domain-containing protein</fullName>
    </recommendedName>
</protein>
<evidence type="ECO:0000256" key="3">
    <source>
        <dbReference type="ARBA" id="ARBA00022989"/>
    </source>
</evidence>
<keyword evidence="3 5" id="KW-1133">Transmembrane helix</keyword>
<dbReference type="AlphaFoldDB" id="A0AAV2ILE5"/>
<dbReference type="InterPro" id="IPR052954">
    <property type="entry name" value="GPCR-Ligand_Int"/>
</dbReference>
<keyword evidence="2 5" id="KW-0812">Transmembrane</keyword>
<evidence type="ECO:0000313" key="7">
    <source>
        <dbReference type="EMBL" id="CAL1546908.1"/>
    </source>
</evidence>
<dbReference type="PANTHER" id="PTHR46641:SF2">
    <property type="entry name" value="FMRFAMIDE RECEPTOR"/>
    <property type="match status" value="1"/>
</dbReference>
<dbReference type="EMBL" id="CAXITT010000878">
    <property type="protein sequence ID" value="CAL1546908.1"/>
    <property type="molecule type" value="Genomic_DNA"/>
</dbReference>
<feature type="domain" description="G-protein coupled receptors family 1 profile" evidence="6">
    <location>
        <begin position="1"/>
        <end position="191"/>
    </location>
</feature>
<dbReference type="Proteomes" id="UP001497497">
    <property type="component" value="Unassembled WGS sequence"/>
</dbReference>
<keyword evidence="8" id="KW-1185">Reference proteome</keyword>
<gene>
    <name evidence="7" type="ORF">GSLYS_00020285001</name>
</gene>
<reference evidence="7 8" key="1">
    <citation type="submission" date="2024-04" db="EMBL/GenBank/DDBJ databases">
        <authorList>
            <consortium name="Genoscope - CEA"/>
            <person name="William W."/>
        </authorList>
    </citation>
    <scope>NUCLEOTIDE SEQUENCE [LARGE SCALE GENOMIC DNA]</scope>
</reference>
<dbReference type="GO" id="GO:0004930">
    <property type="term" value="F:G protein-coupled receptor activity"/>
    <property type="evidence" value="ECO:0007669"/>
    <property type="project" value="InterPro"/>
</dbReference>
<dbReference type="PROSITE" id="PS50262">
    <property type="entry name" value="G_PROTEIN_RECEP_F1_2"/>
    <property type="match status" value="1"/>
</dbReference>